<gene>
    <name evidence="3" type="ORF">GWO12_00250</name>
</gene>
<evidence type="ECO:0000256" key="1">
    <source>
        <dbReference type="SAM" id="MobiDB-lite"/>
    </source>
</evidence>
<evidence type="ECO:0000313" key="4">
    <source>
        <dbReference type="Proteomes" id="UP000702544"/>
    </source>
</evidence>
<sequence>MPRSTTMILVGWLLTGTSCASPIDRESALESLIAAERSFARTAERAGVREAFIAYLADDGVLFRPRPVNAQAYLRDQAPTPGTLSWQPALVDVAHSDDLGFSTGPWEYRREPGAEPVAYGQFFSIWKRQTDGSWRVALDHGTSNPRPDSIPDEVKTPTPPPYSDEWAASAGGGAAARDRLLEIDRTFSATSAARGFFHALTSYASADIRALRNGRPPLAGVDELRELAVERNGRLTWTPQDGGVSLSGDVGYTYGEYRYISPADGSEETGVYVRAWRRVSDESWRVVVDLMTPLAAG</sequence>
<dbReference type="Proteomes" id="UP000702544">
    <property type="component" value="Unassembled WGS sequence"/>
</dbReference>
<dbReference type="InterPro" id="IPR027843">
    <property type="entry name" value="DUF4440"/>
</dbReference>
<evidence type="ECO:0000313" key="3">
    <source>
        <dbReference type="EMBL" id="NIR73537.1"/>
    </source>
</evidence>
<dbReference type="EMBL" id="JAACAK010000002">
    <property type="protein sequence ID" value="NIR73537.1"/>
    <property type="molecule type" value="Genomic_DNA"/>
</dbReference>
<dbReference type="PROSITE" id="PS51257">
    <property type="entry name" value="PROKAR_LIPOPROTEIN"/>
    <property type="match status" value="1"/>
</dbReference>
<organism evidence="3 4">
    <name type="scientific">Candidatus Kutchimonas denitrificans</name>
    <dbReference type="NCBI Taxonomy" id="3056748"/>
    <lineage>
        <taxon>Bacteria</taxon>
        <taxon>Pseudomonadati</taxon>
        <taxon>Gemmatimonadota</taxon>
        <taxon>Gemmatimonadia</taxon>
        <taxon>Candidatus Palauibacterales</taxon>
        <taxon>Candidatus Palauibacteraceae</taxon>
        <taxon>Candidatus Kutchimonas</taxon>
    </lineage>
</organism>
<feature type="region of interest" description="Disordered" evidence="1">
    <location>
        <begin position="141"/>
        <end position="160"/>
    </location>
</feature>
<dbReference type="AlphaFoldDB" id="A0AAE4Z6U8"/>
<evidence type="ECO:0000259" key="2">
    <source>
        <dbReference type="Pfam" id="PF14534"/>
    </source>
</evidence>
<comment type="caution">
    <text evidence="3">The sequence shown here is derived from an EMBL/GenBank/DDBJ whole genome shotgun (WGS) entry which is preliminary data.</text>
</comment>
<reference evidence="3 4" key="1">
    <citation type="submission" date="2020-01" db="EMBL/GenBank/DDBJ databases">
        <title>Genomes assembled from Gulf of Kutch pelagic sediment metagenomes.</title>
        <authorList>
            <person name="Chandrashekar M."/>
            <person name="Mahajan M.S."/>
            <person name="Dave K.J."/>
            <person name="Vatsa P."/>
            <person name="Nathani N.M."/>
        </authorList>
    </citation>
    <scope>NUCLEOTIDE SEQUENCE [LARGE SCALE GENOMIC DNA]</scope>
    <source>
        <strain evidence="3">KS3-K002</strain>
    </source>
</reference>
<feature type="domain" description="DUF4440" evidence="2">
    <location>
        <begin position="33"/>
        <end position="136"/>
    </location>
</feature>
<dbReference type="Pfam" id="PF14534">
    <property type="entry name" value="DUF4440"/>
    <property type="match status" value="1"/>
</dbReference>
<proteinExistence type="predicted"/>
<dbReference type="Gene3D" id="3.10.450.50">
    <property type="match status" value="2"/>
</dbReference>
<dbReference type="InterPro" id="IPR032710">
    <property type="entry name" value="NTF2-like_dom_sf"/>
</dbReference>
<accession>A0AAE4Z6U8</accession>
<protein>
    <submittedName>
        <fullName evidence="3">Nuclear transport factor 2 family protein</fullName>
    </submittedName>
</protein>
<name>A0AAE4Z6U8_9BACT</name>
<dbReference type="SUPFAM" id="SSF54427">
    <property type="entry name" value="NTF2-like"/>
    <property type="match status" value="2"/>
</dbReference>